<dbReference type="PANTHER" id="PTHR32026:SF10">
    <property type="entry name" value="METHYLTRANSFERASE-LIKE PROTEIN 24-RELATED"/>
    <property type="match status" value="1"/>
</dbReference>
<evidence type="ECO:0000259" key="2">
    <source>
        <dbReference type="Pfam" id="PF13383"/>
    </source>
</evidence>
<proteinExistence type="evidence at transcript level"/>
<protein>
    <submittedName>
        <fullName evidence="3">Methyltransferase-like protein 24</fullName>
    </submittedName>
</protein>
<accession>A0A6F9DK10</accession>
<evidence type="ECO:0000256" key="1">
    <source>
        <dbReference type="SAM" id="Phobius"/>
    </source>
</evidence>
<organism evidence="3">
    <name type="scientific">Phallusia mammillata</name>
    <dbReference type="NCBI Taxonomy" id="59560"/>
    <lineage>
        <taxon>Eukaryota</taxon>
        <taxon>Metazoa</taxon>
        <taxon>Chordata</taxon>
        <taxon>Tunicata</taxon>
        <taxon>Ascidiacea</taxon>
        <taxon>Phlebobranchia</taxon>
        <taxon>Ascidiidae</taxon>
        <taxon>Phallusia</taxon>
    </lineage>
</organism>
<keyword evidence="3" id="KW-0489">Methyltransferase</keyword>
<dbReference type="GO" id="GO:0032259">
    <property type="term" value="P:methylation"/>
    <property type="evidence" value="ECO:0007669"/>
    <property type="project" value="UniProtKB-KW"/>
</dbReference>
<feature type="transmembrane region" description="Helical" evidence="1">
    <location>
        <begin position="9"/>
        <end position="26"/>
    </location>
</feature>
<dbReference type="Pfam" id="PF13383">
    <property type="entry name" value="Methyltransf_22"/>
    <property type="match status" value="1"/>
</dbReference>
<dbReference type="InterPro" id="IPR026913">
    <property type="entry name" value="METTL24"/>
</dbReference>
<dbReference type="InterPro" id="IPR025714">
    <property type="entry name" value="Methyltranfer_dom"/>
</dbReference>
<keyword evidence="1" id="KW-0472">Membrane</keyword>
<evidence type="ECO:0000313" key="3">
    <source>
        <dbReference type="EMBL" id="CAB3263772.1"/>
    </source>
</evidence>
<dbReference type="GO" id="GO:0008168">
    <property type="term" value="F:methyltransferase activity"/>
    <property type="evidence" value="ECO:0007669"/>
    <property type="project" value="UniProtKB-KW"/>
</dbReference>
<sequence>MRHSRRRQVLYILMATFVGTGYFHFLNKQMSLQTAESFEMEISEHRQDRSKDVHIAGESLQSKPNPTIFEGKTSDGVTGASSDMISHNEDEDATKELVRLYDYLQNTKRRCEKLVYIGKETPRESFVEGTFPICLDWQFWPEENQCLVYSYGINDNWGFEDGMAELFGCENHAFDAHMYDFKDHRHSRNVWFHRKALGNRTSDSAYSEGKNDIIARDKWGKSELERLRVVKMRTLDSMMTELGHNGKTVDILRLDAEATTQSYEFDIIRNLVETGTNRCVRQLTVEAHFFGHLTSQVIKEYRDKREILRKLEDSGFELLEFHEPEEFSPEHAQDFVTSLTEQQLPLVFVMLWGSPEAEPCRN</sequence>
<name>A0A6F9DK10_9ASCI</name>
<reference evidence="3" key="1">
    <citation type="submission" date="2020-04" db="EMBL/GenBank/DDBJ databases">
        <authorList>
            <person name="Neveu A P."/>
        </authorList>
    </citation>
    <scope>NUCLEOTIDE SEQUENCE</scope>
    <source>
        <tissue evidence="3">Whole embryo</tissue>
    </source>
</reference>
<feature type="domain" description="Methyltransferase" evidence="2">
    <location>
        <begin position="129"/>
        <end position="290"/>
    </location>
</feature>
<dbReference type="PANTHER" id="PTHR32026">
    <property type="entry name" value="METHYLTRANSFERASE-LIKE PROTEIN 24"/>
    <property type="match status" value="1"/>
</dbReference>
<keyword evidence="3" id="KW-0808">Transferase</keyword>
<dbReference type="AlphaFoldDB" id="A0A6F9DK10"/>
<dbReference type="EMBL" id="LR787910">
    <property type="protein sequence ID" value="CAB3263772.1"/>
    <property type="molecule type" value="mRNA"/>
</dbReference>
<gene>
    <name evidence="3" type="primary">Mettl24</name>
</gene>
<keyword evidence="1" id="KW-0812">Transmembrane</keyword>
<keyword evidence="1" id="KW-1133">Transmembrane helix</keyword>